<dbReference type="Pfam" id="PF00288">
    <property type="entry name" value="GHMP_kinases_N"/>
    <property type="match status" value="1"/>
</dbReference>
<dbReference type="GO" id="GO:0004335">
    <property type="term" value="F:galactokinase activity"/>
    <property type="evidence" value="ECO:0007669"/>
    <property type="project" value="UniProtKB-UniRule"/>
</dbReference>
<keyword evidence="10" id="KW-0119">Carbohydrate metabolism</keyword>
<dbReference type="EC" id="2.7.1.6" evidence="11"/>
<dbReference type="Gene3D" id="3.30.70.890">
    <property type="entry name" value="GHMP kinase, C-terminal domain"/>
    <property type="match status" value="1"/>
</dbReference>
<dbReference type="InterPro" id="IPR036554">
    <property type="entry name" value="GHMP_kinase_C_sf"/>
</dbReference>
<keyword evidence="4" id="KW-0479">Metal-binding</keyword>
<evidence type="ECO:0000256" key="2">
    <source>
        <dbReference type="ARBA" id="ARBA00022490"/>
    </source>
</evidence>
<dbReference type="InterPro" id="IPR000705">
    <property type="entry name" value="Galactokinase"/>
</dbReference>
<evidence type="ECO:0000256" key="9">
    <source>
        <dbReference type="ARBA" id="ARBA00023144"/>
    </source>
</evidence>
<dbReference type="InterPro" id="IPR020568">
    <property type="entry name" value="Ribosomal_Su5_D2-typ_SF"/>
</dbReference>
<dbReference type="GO" id="GO:0005829">
    <property type="term" value="C:cytosol"/>
    <property type="evidence" value="ECO:0007669"/>
    <property type="project" value="TreeGrafter"/>
</dbReference>
<protein>
    <recommendedName>
        <fullName evidence="11">Galactokinase</fullName>
        <ecNumber evidence="11">2.7.1.6</ecNumber>
    </recommendedName>
</protein>
<reference evidence="15 16" key="1">
    <citation type="journal article" date="2007" name="Appl. Environ. Microbiol.">
        <title>Genome sequence of the cellulolytic gliding bacterium Cytophaga hutchinsonii.</title>
        <authorList>
            <person name="Xie G."/>
            <person name="Bruce D.C."/>
            <person name="Challacombe J.F."/>
            <person name="Chertkov O."/>
            <person name="Detter J.C."/>
            <person name="Gilna P."/>
            <person name="Han C.S."/>
            <person name="Lucas S."/>
            <person name="Misra M."/>
            <person name="Myers G.L."/>
            <person name="Richardson P."/>
            <person name="Tapia R."/>
            <person name="Thayer N."/>
            <person name="Thompson L.S."/>
            <person name="Brettin T.S."/>
            <person name="Henrissat B."/>
            <person name="Wilson D.B."/>
            <person name="McBride M.J."/>
        </authorList>
    </citation>
    <scope>NUCLEOTIDE SEQUENCE [LARGE SCALE GENOMIC DNA]</scope>
    <source>
        <strain evidence="16">ATCC 33406 / DSM 1761 / CIP 103989 / NBRC 15051 / NCIMB 9469 / D465</strain>
    </source>
</reference>
<evidence type="ECO:0000259" key="14">
    <source>
        <dbReference type="Pfam" id="PF10509"/>
    </source>
</evidence>
<proteinExistence type="inferred from homology"/>
<dbReference type="InterPro" id="IPR019539">
    <property type="entry name" value="GalKase_N"/>
</dbReference>
<evidence type="ECO:0000256" key="6">
    <source>
        <dbReference type="ARBA" id="ARBA00022777"/>
    </source>
</evidence>
<dbReference type="PANTHER" id="PTHR10457:SF7">
    <property type="entry name" value="GALACTOKINASE-RELATED"/>
    <property type="match status" value="1"/>
</dbReference>
<dbReference type="FunFam" id="3.30.230.10:FF:000017">
    <property type="entry name" value="Galactokinase"/>
    <property type="match status" value="1"/>
</dbReference>
<evidence type="ECO:0000256" key="1">
    <source>
        <dbReference type="ARBA" id="ARBA00006566"/>
    </source>
</evidence>
<dbReference type="PIRSF" id="PIRSF000530">
    <property type="entry name" value="Galactokinase"/>
    <property type="match status" value="1"/>
</dbReference>
<evidence type="ECO:0000256" key="5">
    <source>
        <dbReference type="ARBA" id="ARBA00022741"/>
    </source>
</evidence>
<keyword evidence="3 15" id="KW-0808">Transferase</keyword>
<dbReference type="Gene3D" id="3.30.230.10">
    <property type="match status" value="1"/>
</dbReference>
<dbReference type="Pfam" id="PF08544">
    <property type="entry name" value="GHMP_kinases_C"/>
    <property type="match status" value="1"/>
</dbReference>
<dbReference type="PRINTS" id="PR00959">
    <property type="entry name" value="MEVGALKINASE"/>
</dbReference>
<dbReference type="GO" id="GO:0046872">
    <property type="term" value="F:metal ion binding"/>
    <property type="evidence" value="ECO:0007669"/>
    <property type="project" value="UniProtKB-KW"/>
</dbReference>
<evidence type="ECO:0000256" key="11">
    <source>
        <dbReference type="NCBIfam" id="TIGR00131"/>
    </source>
</evidence>
<dbReference type="EMBL" id="CP000383">
    <property type="protein sequence ID" value="ABG57944.1"/>
    <property type="molecule type" value="Genomic_DNA"/>
</dbReference>
<dbReference type="Proteomes" id="UP000001822">
    <property type="component" value="Chromosome"/>
</dbReference>
<evidence type="ECO:0000256" key="4">
    <source>
        <dbReference type="ARBA" id="ARBA00022723"/>
    </source>
</evidence>
<evidence type="ECO:0000256" key="3">
    <source>
        <dbReference type="ARBA" id="ARBA00022679"/>
    </source>
</evidence>
<comment type="similarity">
    <text evidence="1">Belongs to the GHMP kinase family. GalK subfamily.</text>
</comment>
<keyword evidence="6" id="KW-0418">Kinase</keyword>
<dbReference type="Pfam" id="PF10509">
    <property type="entry name" value="GalKase_gal_bdg"/>
    <property type="match status" value="1"/>
</dbReference>
<dbReference type="SUPFAM" id="SSF54211">
    <property type="entry name" value="Ribosomal protein S5 domain 2-like"/>
    <property type="match status" value="1"/>
</dbReference>
<dbReference type="PANTHER" id="PTHR10457">
    <property type="entry name" value="MEVALONATE KINASE/GALACTOKINASE"/>
    <property type="match status" value="1"/>
</dbReference>
<evidence type="ECO:0000256" key="8">
    <source>
        <dbReference type="ARBA" id="ARBA00022842"/>
    </source>
</evidence>
<feature type="domain" description="Galactokinase N-terminal" evidence="14">
    <location>
        <begin position="14"/>
        <end position="62"/>
    </location>
</feature>
<evidence type="ECO:0000256" key="10">
    <source>
        <dbReference type="ARBA" id="ARBA00023277"/>
    </source>
</evidence>
<feature type="domain" description="GHMP kinase N-terminal" evidence="12">
    <location>
        <begin position="96"/>
        <end position="181"/>
    </location>
</feature>
<feature type="domain" description="GHMP kinase C-terminal" evidence="13">
    <location>
        <begin position="282"/>
        <end position="347"/>
    </location>
</feature>
<keyword evidence="2" id="KW-0963">Cytoplasm</keyword>
<dbReference type="RefSeq" id="WP_011584060.1">
    <property type="nucleotide sequence ID" value="NC_008255.1"/>
</dbReference>
<keyword evidence="5" id="KW-0547">Nucleotide-binding</keyword>
<accession>A0A6N4SNQ1</accession>
<dbReference type="PROSITE" id="PS00106">
    <property type="entry name" value="GALACTOKINASE"/>
    <property type="match status" value="1"/>
</dbReference>
<dbReference type="InterPro" id="IPR014721">
    <property type="entry name" value="Ribsml_uS5_D2-typ_fold_subgr"/>
</dbReference>
<evidence type="ECO:0000259" key="13">
    <source>
        <dbReference type="Pfam" id="PF08544"/>
    </source>
</evidence>
<dbReference type="GO" id="GO:0005524">
    <property type="term" value="F:ATP binding"/>
    <property type="evidence" value="ECO:0007669"/>
    <property type="project" value="UniProtKB-UniRule"/>
</dbReference>
<evidence type="ECO:0000313" key="16">
    <source>
        <dbReference type="Proteomes" id="UP000001822"/>
    </source>
</evidence>
<dbReference type="InterPro" id="IPR006204">
    <property type="entry name" value="GHMP_kinase_N_dom"/>
</dbReference>
<evidence type="ECO:0000256" key="7">
    <source>
        <dbReference type="ARBA" id="ARBA00022840"/>
    </source>
</evidence>
<keyword evidence="8" id="KW-0460">Magnesium</keyword>
<keyword evidence="7" id="KW-0067">ATP-binding</keyword>
<keyword evidence="16" id="KW-1185">Reference proteome</keyword>
<dbReference type="SUPFAM" id="SSF55060">
    <property type="entry name" value="GHMP Kinase, C-terminal domain"/>
    <property type="match status" value="1"/>
</dbReference>
<gene>
    <name evidence="15" type="primary">galK</name>
    <name evidence="15" type="ordered locus">CHU_0657</name>
</gene>
<sequence length="387" mass="43879">MIFSDDVISRTSESFFDAFQMHPTHISTAPGRINIIGEHTDYNDGLSMPCAINRWITVTFSPRSDDQIYIISKDFNQVLFLSMYAGYQPDSDWKKYMYGCIQILSDVKKLHGGFNALIEGNVPVGSGVSSSAALEVAFMNGLNAFYNLKLDPLAIIKLCQRVEHEYLKVKSGLLDQYASQFSKENNLLVLDFQKNTHTYISAEMDEYCWVLCNSNVTRSLAGSKYTERVMETQAALNQLSETFPDIKHFRDIKEIHISAVKNVTQQKRIKHYVLENKRVQDAIAALEQQDLTHFGALLTASHLSLRDLYEVSCDEIDFLMEQAISLPYCLGSRIMGGGFGGCTINLVKKNCTQEFSKFMKFAYLKRYNMVTEINEYISVDGAHVITL</sequence>
<dbReference type="InterPro" id="IPR006206">
    <property type="entry name" value="Mevalonate/galactokinase"/>
</dbReference>
<dbReference type="PRINTS" id="PR00473">
    <property type="entry name" value="GALCTOKINASE"/>
</dbReference>
<dbReference type="KEGG" id="chu:CHU_0657"/>
<dbReference type="NCBIfam" id="TIGR00131">
    <property type="entry name" value="gal_kin"/>
    <property type="match status" value="1"/>
</dbReference>
<dbReference type="InterPro" id="IPR019741">
    <property type="entry name" value="Galactokinase_CS"/>
</dbReference>
<evidence type="ECO:0000259" key="12">
    <source>
        <dbReference type="Pfam" id="PF00288"/>
    </source>
</evidence>
<dbReference type="AlphaFoldDB" id="A0A6N4SNQ1"/>
<keyword evidence="9" id="KW-0299">Galactose metabolism</keyword>
<dbReference type="InterPro" id="IPR013750">
    <property type="entry name" value="GHMP_kinase_C_dom"/>
</dbReference>
<name>A0A6N4SNQ1_CYTH3</name>
<dbReference type="OrthoDB" id="250531at2"/>
<dbReference type="GO" id="GO:0006012">
    <property type="term" value="P:galactose metabolic process"/>
    <property type="evidence" value="ECO:0007669"/>
    <property type="project" value="UniProtKB-UniRule"/>
</dbReference>
<evidence type="ECO:0000313" key="15">
    <source>
        <dbReference type="EMBL" id="ABG57944.1"/>
    </source>
</evidence>
<organism evidence="15 16">
    <name type="scientific">Cytophaga hutchinsonii (strain ATCC 33406 / DSM 1761 / CIP 103989 / NBRC 15051 / NCIMB 9469 / D465)</name>
    <dbReference type="NCBI Taxonomy" id="269798"/>
    <lineage>
        <taxon>Bacteria</taxon>
        <taxon>Pseudomonadati</taxon>
        <taxon>Bacteroidota</taxon>
        <taxon>Cytophagia</taxon>
        <taxon>Cytophagales</taxon>
        <taxon>Cytophagaceae</taxon>
        <taxon>Cytophaga</taxon>
    </lineage>
</organism>
<dbReference type="FunFam" id="3.30.70.890:FF:000001">
    <property type="entry name" value="Galactokinase"/>
    <property type="match status" value="1"/>
</dbReference>